<name>A0A2P2QQ77_RHIMU</name>
<accession>A0A2P2QQ77</accession>
<organism evidence="1">
    <name type="scientific">Rhizophora mucronata</name>
    <name type="common">Asiatic mangrove</name>
    <dbReference type="NCBI Taxonomy" id="61149"/>
    <lineage>
        <taxon>Eukaryota</taxon>
        <taxon>Viridiplantae</taxon>
        <taxon>Streptophyta</taxon>
        <taxon>Embryophyta</taxon>
        <taxon>Tracheophyta</taxon>
        <taxon>Spermatophyta</taxon>
        <taxon>Magnoliopsida</taxon>
        <taxon>eudicotyledons</taxon>
        <taxon>Gunneridae</taxon>
        <taxon>Pentapetalae</taxon>
        <taxon>rosids</taxon>
        <taxon>fabids</taxon>
        <taxon>Malpighiales</taxon>
        <taxon>Rhizophoraceae</taxon>
        <taxon>Rhizophora</taxon>
    </lineage>
</organism>
<proteinExistence type="predicted"/>
<reference evidence="1" key="1">
    <citation type="submission" date="2018-02" db="EMBL/GenBank/DDBJ databases">
        <title>Rhizophora mucronata_Transcriptome.</title>
        <authorList>
            <person name="Meera S.P."/>
            <person name="Sreeshan A."/>
            <person name="Augustine A."/>
        </authorList>
    </citation>
    <scope>NUCLEOTIDE SEQUENCE</scope>
    <source>
        <tissue evidence="1">Leaf</tissue>
    </source>
</reference>
<evidence type="ECO:0000313" key="1">
    <source>
        <dbReference type="EMBL" id="MBX69107.1"/>
    </source>
</evidence>
<sequence>MFMWTQNYQLWPCPP</sequence>
<dbReference type="EMBL" id="GGEC01088623">
    <property type="protein sequence ID" value="MBX69107.1"/>
    <property type="molecule type" value="Transcribed_RNA"/>
</dbReference>
<protein>
    <submittedName>
        <fullName evidence="1">Uncharacterized protein</fullName>
    </submittedName>
</protein>